<dbReference type="PRINTS" id="PR00095">
    <property type="entry name" value="ANTSNTHASEI"/>
</dbReference>
<evidence type="ECO:0000256" key="14">
    <source>
        <dbReference type="ARBA" id="ARBA00047683"/>
    </source>
</evidence>
<comment type="function">
    <text evidence="13 15">Part of a heterotetrameric complex that catalyzes the two-step biosynthesis of anthranilate, an intermediate in the biosynthesis of L-tryptophan. In the first step, the glutamine-binding beta subunit (TrpG) of anthranilate synthase (AS) provides the glutamine amidotransferase activity which generates ammonia as a substrate that, along with chorismate, is used in the second step, catalyzed by the large alpha subunit of AS (TrpE) to produce anthranilate. In the absence of TrpG, TrpE can synthesize anthranilate directly from chorismate and high concentrations of ammonia.</text>
</comment>
<dbReference type="Gene3D" id="3.60.120.10">
    <property type="entry name" value="Anthranilate synthase"/>
    <property type="match status" value="1"/>
</dbReference>
<keyword evidence="7 15" id="KW-0028">Amino-acid biosynthesis</keyword>
<dbReference type="InterPro" id="IPR005801">
    <property type="entry name" value="ADC_synthase"/>
</dbReference>
<evidence type="ECO:0000256" key="12">
    <source>
        <dbReference type="ARBA" id="ARBA00023239"/>
    </source>
</evidence>
<dbReference type="PANTHER" id="PTHR11236:SF48">
    <property type="entry name" value="ISOCHORISMATE SYNTHASE MENF"/>
    <property type="match status" value="1"/>
</dbReference>
<evidence type="ECO:0000313" key="18">
    <source>
        <dbReference type="EMBL" id="MBY6277908.1"/>
    </source>
</evidence>
<evidence type="ECO:0000256" key="11">
    <source>
        <dbReference type="ARBA" id="ARBA00023141"/>
    </source>
</evidence>
<reference evidence="18" key="1">
    <citation type="submission" date="2017-11" db="EMBL/GenBank/DDBJ databases">
        <title>Three new genomes from thermophilic consortium.</title>
        <authorList>
            <person name="Quaggio R."/>
            <person name="Amgarten D."/>
            <person name="Setubal J.C."/>
        </authorList>
    </citation>
    <scope>NUCLEOTIDE SEQUENCE</scope>
    <source>
        <strain evidence="18">ZCTH01-B2</strain>
    </source>
</reference>
<keyword evidence="8 15" id="KW-0479">Metal-binding</keyword>
<evidence type="ECO:0000256" key="15">
    <source>
        <dbReference type="RuleBase" id="RU364045"/>
    </source>
</evidence>
<evidence type="ECO:0000313" key="19">
    <source>
        <dbReference type="Proteomes" id="UP000732377"/>
    </source>
</evidence>
<dbReference type="InterPro" id="IPR019999">
    <property type="entry name" value="Anth_synth_I-like"/>
</dbReference>
<dbReference type="SUPFAM" id="SSF56322">
    <property type="entry name" value="ADC synthase"/>
    <property type="match status" value="1"/>
</dbReference>
<dbReference type="InterPro" id="IPR015890">
    <property type="entry name" value="Chorismate_C"/>
</dbReference>
<evidence type="ECO:0000256" key="10">
    <source>
        <dbReference type="ARBA" id="ARBA00022842"/>
    </source>
</evidence>
<evidence type="ECO:0000256" key="1">
    <source>
        <dbReference type="ARBA" id="ARBA00001946"/>
    </source>
</evidence>
<name>A0A953IBA3_SYMTR</name>
<dbReference type="InterPro" id="IPR005256">
    <property type="entry name" value="Anth_synth_I_PabB"/>
</dbReference>
<protein>
    <recommendedName>
        <fullName evidence="6 15">Anthranilate synthase component 1</fullName>
        <ecNumber evidence="5 15">4.1.3.27</ecNumber>
    </recommendedName>
</protein>
<dbReference type="Pfam" id="PF00425">
    <property type="entry name" value="Chorismate_bind"/>
    <property type="match status" value="1"/>
</dbReference>
<dbReference type="GO" id="GO:0000162">
    <property type="term" value="P:L-tryptophan biosynthetic process"/>
    <property type="evidence" value="ECO:0007669"/>
    <property type="project" value="UniProtKB-KW"/>
</dbReference>
<dbReference type="Pfam" id="PF04715">
    <property type="entry name" value="Anth_synt_I_N"/>
    <property type="match status" value="1"/>
</dbReference>
<dbReference type="EC" id="4.1.3.27" evidence="5 15"/>
<dbReference type="RefSeq" id="WP_273381320.1">
    <property type="nucleotide sequence ID" value="NZ_PIUK01000277.1"/>
</dbReference>
<comment type="similarity">
    <text evidence="3 15">Belongs to the anthranilate synthase component I family.</text>
</comment>
<dbReference type="GO" id="GO:0004049">
    <property type="term" value="F:anthranilate synthase activity"/>
    <property type="evidence" value="ECO:0007669"/>
    <property type="project" value="UniProtKB-EC"/>
</dbReference>
<dbReference type="InterPro" id="IPR006805">
    <property type="entry name" value="Anth_synth_I_N"/>
</dbReference>
<evidence type="ECO:0000259" key="16">
    <source>
        <dbReference type="Pfam" id="PF00425"/>
    </source>
</evidence>
<dbReference type="Proteomes" id="UP000732377">
    <property type="component" value="Unassembled WGS sequence"/>
</dbReference>
<feature type="domain" description="Anthranilate synthase component I N-terminal" evidence="17">
    <location>
        <begin position="28"/>
        <end position="183"/>
    </location>
</feature>
<sequence>MYHPSLGTYLSLAREYDLIPVHREVLADLETPISVFMKLCLDEPCAFLFESVEGGEKVARYSFLGCRPLLTLAHKAGVSRLLRGEEAAEYRTVGMVTEGERGERMEGDPLGHLRQVLRRYAVYQPPGLPRFAGGLVGYVAYDAVRAYERLPPGPPDELNLPDSLFMAPELVVVFDHLKHKLLLVANTMPGGEPDVAYRRAQALLDRAVERLRGPVPLPPGLPWTRPRPLEVRACQTPEDFTAAVERAKAYIRAGDAFQVVLSQRWETRVRSRPLDIYRALRMLNPSPYMFYLSFGDLKVIGASPELLVRVEDGVATTRPLAGTRPRGATEEEDRRLEAELLADEKERAEHVMLVDLGRNDLGRVCNYGTVQVHQLMHVERYSHVMHIVSDIRGQVAEEKDACDVLAACFPAGTLTGAPKVRAMEIIDELEPVRRGIYGGAVGYFSWSGAMDTCIAIRTLVMKGDRVFIQAGAGIVADSDPEAEYNESRNKARALIRALELAEEGL</sequence>
<organism evidence="18 19">
    <name type="scientific">Symbiobacterium thermophilum</name>
    <dbReference type="NCBI Taxonomy" id="2734"/>
    <lineage>
        <taxon>Bacteria</taxon>
        <taxon>Bacillati</taxon>
        <taxon>Bacillota</taxon>
        <taxon>Clostridia</taxon>
        <taxon>Eubacteriales</taxon>
        <taxon>Symbiobacteriaceae</taxon>
        <taxon>Symbiobacterium</taxon>
    </lineage>
</organism>
<dbReference type="GO" id="GO:0046872">
    <property type="term" value="F:metal ion binding"/>
    <property type="evidence" value="ECO:0007669"/>
    <property type="project" value="UniProtKB-KW"/>
</dbReference>
<feature type="domain" description="Chorismate-utilising enzyme C-terminal" evidence="16">
    <location>
        <begin position="238"/>
        <end position="490"/>
    </location>
</feature>
<keyword evidence="11 15" id="KW-0057">Aromatic amino acid biosynthesis</keyword>
<proteinExistence type="inferred from homology"/>
<dbReference type="PANTHER" id="PTHR11236">
    <property type="entry name" value="AMINOBENZOATE/ANTHRANILATE SYNTHASE"/>
    <property type="match status" value="1"/>
</dbReference>
<evidence type="ECO:0000256" key="2">
    <source>
        <dbReference type="ARBA" id="ARBA00004873"/>
    </source>
</evidence>
<comment type="cofactor">
    <cofactor evidence="1 15">
        <name>Mg(2+)</name>
        <dbReference type="ChEBI" id="CHEBI:18420"/>
    </cofactor>
</comment>
<dbReference type="NCBIfam" id="TIGR00564">
    <property type="entry name" value="trpE_most"/>
    <property type="match status" value="1"/>
</dbReference>
<comment type="subunit">
    <text evidence="4 15">Heterotetramer consisting of two non-identical subunits: a beta subunit (TrpG) and a large alpha subunit (TrpE).</text>
</comment>
<comment type="caution">
    <text evidence="18">The sequence shown here is derived from an EMBL/GenBank/DDBJ whole genome shotgun (WGS) entry which is preliminary data.</text>
</comment>
<evidence type="ECO:0000256" key="13">
    <source>
        <dbReference type="ARBA" id="ARBA00025634"/>
    </source>
</evidence>
<evidence type="ECO:0000256" key="3">
    <source>
        <dbReference type="ARBA" id="ARBA00009562"/>
    </source>
</evidence>
<keyword evidence="10 15" id="KW-0460">Magnesium</keyword>
<evidence type="ECO:0000256" key="4">
    <source>
        <dbReference type="ARBA" id="ARBA00011575"/>
    </source>
</evidence>
<accession>A0A953IBA3</accession>
<evidence type="ECO:0000259" key="17">
    <source>
        <dbReference type="Pfam" id="PF04715"/>
    </source>
</evidence>
<keyword evidence="12 15" id="KW-0456">Lyase</keyword>
<evidence type="ECO:0000256" key="8">
    <source>
        <dbReference type="ARBA" id="ARBA00022723"/>
    </source>
</evidence>
<comment type="catalytic activity">
    <reaction evidence="14 15">
        <text>chorismate + L-glutamine = anthranilate + pyruvate + L-glutamate + H(+)</text>
        <dbReference type="Rhea" id="RHEA:21732"/>
        <dbReference type="ChEBI" id="CHEBI:15361"/>
        <dbReference type="ChEBI" id="CHEBI:15378"/>
        <dbReference type="ChEBI" id="CHEBI:16567"/>
        <dbReference type="ChEBI" id="CHEBI:29748"/>
        <dbReference type="ChEBI" id="CHEBI:29985"/>
        <dbReference type="ChEBI" id="CHEBI:58359"/>
        <dbReference type="EC" id="4.1.3.27"/>
    </reaction>
</comment>
<dbReference type="AlphaFoldDB" id="A0A953IBA3"/>
<evidence type="ECO:0000256" key="7">
    <source>
        <dbReference type="ARBA" id="ARBA00022605"/>
    </source>
</evidence>
<evidence type="ECO:0000256" key="5">
    <source>
        <dbReference type="ARBA" id="ARBA00012266"/>
    </source>
</evidence>
<comment type="pathway">
    <text evidence="2 15">Amino-acid biosynthesis; L-tryptophan biosynthesis; L-tryptophan from chorismate: step 1/5.</text>
</comment>
<gene>
    <name evidence="15 18" type="primary">trpE</name>
    <name evidence="18" type="ORF">CWE10_17275</name>
</gene>
<dbReference type="EMBL" id="PIUK01000277">
    <property type="protein sequence ID" value="MBY6277908.1"/>
    <property type="molecule type" value="Genomic_DNA"/>
</dbReference>
<keyword evidence="9 15" id="KW-0822">Tryptophan biosynthesis</keyword>
<evidence type="ECO:0000256" key="9">
    <source>
        <dbReference type="ARBA" id="ARBA00022822"/>
    </source>
</evidence>
<evidence type="ECO:0000256" key="6">
    <source>
        <dbReference type="ARBA" id="ARBA00020653"/>
    </source>
</evidence>